<evidence type="ECO:0000313" key="1">
    <source>
        <dbReference type="EMBL" id="QHT18427.1"/>
    </source>
</evidence>
<sequence>MLKSFKKQDTTLSSELVHRISIRAFYVAKHTRKARYEFLVTDDIEVYMDDILSRLRKKFPETWIEYTTLARGPDGNLYPVKESDLNTKKYIVLDWSQRHDN</sequence>
<proteinExistence type="predicted"/>
<accession>A0A6C0DP77</accession>
<dbReference type="AlphaFoldDB" id="A0A6C0DP77"/>
<reference evidence="1" key="1">
    <citation type="journal article" date="2020" name="Nature">
        <title>Giant virus diversity and host interactions through global metagenomics.</title>
        <authorList>
            <person name="Schulz F."/>
            <person name="Roux S."/>
            <person name="Paez-Espino D."/>
            <person name="Jungbluth S."/>
            <person name="Walsh D.A."/>
            <person name="Denef V.J."/>
            <person name="McMahon K.D."/>
            <person name="Konstantinidis K.T."/>
            <person name="Eloe-Fadrosh E.A."/>
            <person name="Kyrpides N.C."/>
            <person name="Woyke T."/>
        </authorList>
    </citation>
    <scope>NUCLEOTIDE SEQUENCE</scope>
    <source>
        <strain evidence="1">GVMAG-M-3300023174-46</strain>
    </source>
</reference>
<dbReference type="EMBL" id="MN739655">
    <property type="protein sequence ID" value="QHT18427.1"/>
    <property type="molecule type" value="Genomic_DNA"/>
</dbReference>
<organism evidence="1">
    <name type="scientific">viral metagenome</name>
    <dbReference type="NCBI Taxonomy" id="1070528"/>
    <lineage>
        <taxon>unclassified sequences</taxon>
        <taxon>metagenomes</taxon>
        <taxon>organismal metagenomes</taxon>
    </lineage>
</organism>
<protein>
    <submittedName>
        <fullName evidence="1">Uncharacterized protein</fullName>
    </submittedName>
</protein>
<name>A0A6C0DP77_9ZZZZ</name>